<dbReference type="CDD" id="cd23428">
    <property type="entry name" value="beta-trefoil_Ricin_SPI"/>
    <property type="match status" value="1"/>
</dbReference>
<dbReference type="GO" id="GO:0004867">
    <property type="term" value="F:serine-type endopeptidase inhibitor activity"/>
    <property type="evidence" value="ECO:0007669"/>
    <property type="project" value="InterPro"/>
</dbReference>
<dbReference type="EMBL" id="KN838680">
    <property type="protein sequence ID" value="KIJ97957.1"/>
    <property type="molecule type" value="Genomic_DNA"/>
</dbReference>
<protein>
    <submittedName>
        <fullName evidence="1">Uncharacterized protein</fullName>
    </submittedName>
</protein>
<accession>A0A0C9XPR4</accession>
<reference evidence="2" key="2">
    <citation type="submission" date="2015-01" db="EMBL/GenBank/DDBJ databases">
        <title>Evolutionary Origins and Diversification of the Mycorrhizal Mutualists.</title>
        <authorList>
            <consortium name="DOE Joint Genome Institute"/>
            <consortium name="Mycorrhizal Genomics Consortium"/>
            <person name="Kohler A."/>
            <person name="Kuo A."/>
            <person name="Nagy L.G."/>
            <person name="Floudas D."/>
            <person name="Copeland A."/>
            <person name="Barry K.W."/>
            <person name="Cichocki N."/>
            <person name="Veneault-Fourrey C."/>
            <person name="LaButti K."/>
            <person name="Lindquist E.A."/>
            <person name="Lipzen A."/>
            <person name="Lundell T."/>
            <person name="Morin E."/>
            <person name="Murat C."/>
            <person name="Riley R."/>
            <person name="Ohm R."/>
            <person name="Sun H."/>
            <person name="Tunlid A."/>
            <person name="Henrissat B."/>
            <person name="Grigoriev I.V."/>
            <person name="Hibbett D.S."/>
            <person name="Martin F."/>
        </authorList>
    </citation>
    <scope>NUCLEOTIDE SEQUENCE [LARGE SCALE GENOMIC DNA]</scope>
    <source>
        <strain evidence="2">LaAM-08-1</strain>
    </source>
</reference>
<name>A0A0C9XPR4_9AGAR</name>
<dbReference type="InterPro" id="IPR031755">
    <property type="entry name" value="Inhibitor_I66"/>
</dbReference>
<dbReference type="Pfam" id="PF16850">
    <property type="entry name" value="Inhibitor_I66"/>
    <property type="match status" value="1"/>
</dbReference>
<dbReference type="HOGENOM" id="CLU_115968_3_0_1"/>
<evidence type="ECO:0000313" key="1">
    <source>
        <dbReference type="EMBL" id="KIJ97957.1"/>
    </source>
</evidence>
<reference evidence="1 2" key="1">
    <citation type="submission" date="2014-04" db="EMBL/GenBank/DDBJ databases">
        <authorList>
            <consortium name="DOE Joint Genome Institute"/>
            <person name="Kuo A."/>
            <person name="Kohler A."/>
            <person name="Nagy L.G."/>
            <person name="Floudas D."/>
            <person name="Copeland A."/>
            <person name="Barry K.W."/>
            <person name="Cichocki N."/>
            <person name="Veneault-Fourrey C."/>
            <person name="LaButti K."/>
            <person name="Lindquist E.A."/>
            <person name="Lipzen A."/>
            <person name="Lundell T."/>
            <person name="Morin E."/>
            <person name="Murat C."/>
            <person name="Sun H."/>
            <person name="Tunlid A."/>
            <person name="Henrissat B."/>
            <person name="Grigoriev I.V."/>
            <person name="Hibbett D.S."/>
            <person name="Martin F."/>
            <person name="Nordberg H.P."/>
            <person name="Cantor M.N."/>
            <person name="Hua S.X."/>
        </authorList>
    </citation>
    <scope>NUCLEOTIDE SEQUENCE [LARGE SCALE GENOMIC DNA]</scope>
    <source>
        <strain evidence="1 2">LaAM-08-1</strain>
    </source>
</reference>
<dbReference type="AlphaFoldDB" id="A0A0C9XPR4"/>
<evidence type="ECO:0000313" key="2">
    <source>
        <dbReference type="Proteomes" id="UP000054477"/>
    </source>
</evidence>
<proteinExistence type="predicted"/>
<sequence length="133" mass="14690">MPLPTGKYFIRNKAFNSFVQRAAREDHSLLPKPIVSIAHGERAYPGAIEEQYGLYTIKAGGAPAFSKNRLVFVSLLEEVDEGVKCIDNPVTKEGWVLSEDEAATQVACRFLIAGPSEPPFYPPNQLWIITPAD</sequence>
<dbReference type="Gene3D" id="2.80.10.50">
    <property type="match status" value="1"/>
</dbReference>
<dbReference type="Proteomes" id="UP000054477">
    <property type="component" value="Unassembled WGS sequence"/>
</dbReference>
<keyword evidence="2" id="KW-1185">Reference proteome</keyword>
<dbReference type="OrthoDB" id="3439489at2759"/>
<organism evidence="1 2">
    <name type="scientific">Laccaria amethystina LaAM-08-1</name>
    <dbReference type="NCBI Taxonomy" id="1095629"/>
    <lineage>
        <taxon>Eukaryota</taxon>
        <taxon>Fungi</taxon>
        <taxon>Dikarya</taxon>
        <taxon>Basidiomycota</taxon>
        <taxon>Agaricomycotina</taxon>
        <taxon>Agaricomycetes</taxon>
        <taxon>Agaricomycetidae</taxon>
        <taxon>Agaricales</taxon>
        <taxon>Agaricineae</taxon>
        <taxon>Hydnangiaceae</taxon>
        <taxon>Laccaria</taxon>
    </lineage>
</organism>
<gene>
    <name evidence="1" type="ORF">K443DRAFT_629295</name>
</gene>
<dbReference type="STRING" id="1095629.A0A0C9XPR4"/>